<feature type="compositionally biased region" description="Basic and acidic residues" evidence="1">
    <location>
        <begin position="140"/>
        <end position="152"/>
    </location>
</feature>
<name>A0ABM6Z1K7_9ACTO</name>
<evidence type="ECO:0000313" key="2">
    <source>
        <dbReference type="EMBL" id="AYD89025.1"/>
    </source>
</evidence>
<sequence>MPEWSFEAQMEAVDSLQTHLAEFMRSAGVSEVVVEVQCVGTRAAARTRALRPGGDWEENVVPGPIVEESVRLRSPMARPGGGAWTWASLTMSSRDYQLASDFDYDHQPQLTPPSPRTTVPRSCVSSPVTPGPPPTGWLRDGVDSLAQERRSDTGAWSRGDAGGPRP</sequence>
<protein>
    <submittedName>
        <fullName evidence="2">Uncharacterized protein</fullName>
    </submittedName>
</protein>
<dbReference type="InterPro" id="IPR036170">
    <property type="entry name" value="YezG-like_sf"/>
</dbReference>
<dbReference type="RefSeq" id="WP_120203323.1">
    <property type="nucleotide sequence ID" value="NZ_CP032514.1"/>
</dbReference>
<dbReference type="SUPFAM" id="SSF160424">
    <property type="entry name" value="BH3703-like"/>
    <property type="match status" value="1"/>
</dbReference>
<organism evidence="2 3">
    <name type="scientific">Actinomyces lilanjuaniae</name>
    <dbReference type="NCBI Taxonomy" id="2321394"/>
    <lineage>
        <taxon>Bacteria</taxon>
        <taxon>Bacillati</taxon>
        <taxon>Actinomycetota</taxon>
        <taxon>Actinomycetes</taxon>
        <taxon>Actinomycetales</taxon>
        <taxon>Actinomycetaceae</taxon>
        <taxon>Actinomyces</taxon>
    </lineage>
</organism>
<dbReference type="Proteomes" id="UP000273001">
    <property type="component" value="Chromosome"/>
</dbReference>
<gene>
    <name evidence="2" type="ORF">D5R93_01265</name>
</gene>
<keyword evidence="3" id="KW-1185">Reference proteome</keyword>
<dbReference type="EMBL" id="CP032514">
    <property type="protein sequence ID" value="AYD89025.1"/>
    <property type="molecule type" value="Genomic_DNA"/>
</dbReference>
<feature type="compositionally biased region" description="Low complexity" evidence="1">
    <location>
        <begin position="116"/>
        <end position="128"/>
    </location>
</feature>
<proteinExistence type="predicted"/>
<reference evidence="2 3" key="1">
    <citation type="submission" date="2018-09" db="EMBL/GenBank/DDBJ databases">
        <authorList>
            <person name="Li J."/>
        </authorList>
    </citation>
    <scope>NUCLEOTIDE SEQUENCE [LARGE SCALE GENOMIC DNA]</scope>
    <source>
        <strain evidence="2 3">2129</strain>
    </source>
</reference>
<feature type="region of interest" description="Disordered" evidence="1">
    <location>
        <begin position="103"/>
        <end position="166"/>
    </location>
</feature>
<evidence type="ECO:0000313" key="3">
    <source>
        <dbReference type="Proteomes" id="UP000273001"/>
    </source>
</evidence>
<evidence type="ECO:0000256" key="1">
    <source>
        <dbReference type="SAM" id="MobiDB-lite"/>
    </source>
</evidence>
<accession>A0ABM6Z1K7</accession>